<feature type="non-terminal residue" evidence="2">
    <location>
        <position position="1"/>
    </location>
</feature>
<evidence type="ECO:0000313" key="2">
    <source>
        <dbReference type="EMBL" id="GFD07789.1"/>
    </source>
</evidence>
<organism evidence="2">
    <name type="scientific">Tanacetum cinerariifolium</name>
    <name type="common">Dalmatian daisy</name>
    <name type="synonym">Chrysanthemum cinerariifolium</name>
    <dbReference type="NCBI Taxonomy" id="118510"/>
    <lineage>
        <taxon>Eukaryota</taxon>
        <taxon>Viridiplantae</taxon>
        <taxon>Streptophyta</taxon>
        <taxon>Embryophyta</taxon>
        <taxon>Tracheophyta</taxon>
        <taxon>Spermatophyta</taxon>
        <taxon>Magnoliopsida</taxon>
        <taxon>eudicotyledons</taxon>
        <taxon>Gunneridae</taxon>
        <taxon>Pentapetalae</taxon>
        <taxon>asterids</taxon>
        <taxon>campanulids</taxon>
        <taxon>Asterales</taxon>
        <taxon>Asteraceae</taxon>
        <taxon>Asteroideae</taxon>
        <taxon>Anthemideae</taxon>
        <taxon>Anthemidinae</taxon>
        <taxon>Tanacetum</taxon>
    </lineage>
</organism>
<gene>
    <name evidence="2" type="ORF">Tci_879758</name>
</gene>
<dbReference type="EMBL" id="BKCJ011233823">
    <property type="protein sequence ID" value="GFD07789.1"/>
    <property type="molecule type" value="Genomic_DNA"/>
</dbReference>
<sequence>AKARHGGQEHSPHQLARRGRGPGGRFGRSVFLVAAAVSAIFPFRSSSLDWHRDGRHYYDASHHAGCSVAVGAANQIAPCLPKKKKCWLASCMPPSTPR</sequence>
<dbReference type="AlphaFoldDB" id="A0A699TEP6"/>
<name>A0A699TEP6_TANCI</name>
<evidence type="ECO:0000256" key="1">
    <source>
        <dbReference type="SAM" id="MobiDB-lite"/>
    </source>
</evidence>
<protein>
    <submittedName>
        <fullName evidence="2">Uncharacterized protein</fullName>
    </submittedName>
</protein>
<reference evidence="2" key="1">
    <citation type="journal article" date="2019" name="Sci. Rep.">
        <title>Draft genome of Tanacetum cinerariifolium, the natural source of mosquito coil.</title>
        <authorList>
            <person name="Yamashiro T."/>
            <person name="Shiraishi A."/>
            <person name="Satake H."/>
            <person name="Nakayama K."/>
        </authorList>
    </citation>
    <scope>NUCLEOTIDE SEQUENCE</scope>
</reference>
<proteinExistence type="predicted"/>
<accession>A0A699TEP6</accession>
<feature type="compositionally biased region" description="Basic and acidic residues" evidence="1">
    <location>
        <begin position="1"/>
        <end position="12"/>
    </location>
</feature>
<feature type="region of interest" description="Disordered" evidence="1">
    <location>
        <begin position="1"/>
        <end position="23"/>
    </location>
</feature>
<comment type="caution">
    <text evidence="2">The sequence shown here is derived from an EMBL/GenBank/DDBJ whole genome shotgun (WGS) entry which is preliminary data.</text>
</comment>